<protein>
    <submittedName>
        <fullName evidence="10">Pycsar system effector family protein</fullName>
    </submittedName>
</protein>
<sequence length="153" mass="16051">MEPNHRTDTSTERNLDSACASVTGEIARTDSKASLLLAFTGAVLAGLASAADTQLPLVTKVFGALAVLTLGTAAVLLLLVVRPRLGGTDRASFPYWAQLDEDEIRATMTGDTRAARIRVLPGIALRKYTRLRYAVDTILAALALLTAAAAGAL</sequence>
<dbReference type="Pfam" id="PF18967">
    <property type="entry name" value="PycTM"/>
    <property type="match status" value="1"/>
</dbReference>
<evidence type="ECO:0000256" key="8">
    <source>
        <dbReference type="SAM" id="Phobius"/>
    </source>
</evidence>
<comment type="subcellular location">
    <subcellularLocation>
        <location evidence="1">Cell membrane</location>
    </subcellularLocation>
</comment>
<feature type="domain" description="Pycsar effector protein" evidence="9">
    <location>
        <begin position="16"/>
        <end position="150"/>
    </location>
</feature>
<evidence type="ECO:0000313" key="10">
    <source>
        <dbReference type="EMBL" id="MFF3343187.1"/>
    </source>
</evidence>
<reference evidence="10 11" key="1">
    <citation type="submission" date="2024-10" db="EMBL/GenBank/DDBJ databases">
        <title>The Natural Products Discovery Center: Release of the First 8490 Sequenced Strains for Exploring Actinobacteria Biosynthetic Diversity.</title>
        <authorList>
            <person name="Kalkreuter E."/>
            <person name="Kautsar S.A."/>
            <person name="Yang D."/>
            <person name="Bader C.D."/>
            <person name="Teijaro C.N."/>
            <person name="Fluegel L."/>
            <person name="Davis C.M."/>
            <person name="Simpson J.R."/>
            <person name="Lauterbach L."/>
            <person name="Steele A.D."/>
            <person name="Gui C."/>
            <person name="Meng S."/>
            <person name="Li G."/>
            <person name="Viehrig K."/>
            <person name="Ye F."/>
            <person name="Su P."/>
            <person name="Kiefer A.F."/>
            <person name="Nichols A."/>
            <person name="Cepeda A.J."/>
            <person name="Yan W."/>
            <person name="Fan B."/>
            <person name="Jiang Y."/>
            <person name="Adhikari A."/>
            <person name="Zheng C.-J."/>
            <person name="Schuster L."/>
            <person name="Cowan T.M."/>
            <person name="Smanski M.J."/>
            <person name="Chevrette M.G."/>
            <person name="De Carvalho L.P.S."/>
            <person name="Shen B."/>
        </authorList>
    </citation>
    <scope>NUCLEOTIDE SEQUENCE [LARGE SCALE GENOMIC DNA]</scope>
    <source>
        <strain evidence="10 11">NPDC003029</strain>
    </source>
</reference>
<evidence type="ECO:0000256" key="2">
    <source>
        <dbReference type="ARBA" id="ARBA00022475"/>
    </source>
</evidence>
<evidence type="ECO:0000313" key="11">
    <source>
        <dbReference type="Proteomes" id="UP001601976"/>
    </source>
</evidence>
<keyword evidence="2" id="KW-1003">Cell membrane</keyword>
<name>A0ABW6RRK0_9ACTN</name>
<dbReference type="Proteomes" id="UP001601976">
    <property type="component" value="Unassembled WGS sequence"/>
</dbReference>
<gene>
    <name evidence="10" type="ORF">ACFYWW_31545</name>
</gene>
<dbReference type="RefSeq" id="WP_387898667.1">
    <property type="nucleotide sequence ID" value="NZ_JBIAPK010000013.1"/>
</dbReference>
<comment type="caution">
    <text evidence="10">The sequence shown here is derived from an EMBL/GenBank/DDBJ whole genome shotgun (WGS) entry which is preliminary data.</text>
</comment>
<evidence type="ECO:0000256" key="6">
    <source>
        <dbReference type="ARBA" id="ARBA00023118"/>
    </source>
</evidence>
<accession>A0ABW6RRK0</accession>
<feature type="transmembrane region" description="Helical" evidence="8">
    <location>
        <begin position="57"/>
        <end position="81"/>
    </location>
</feature>
<evidence type="ECO:0000256" key="5">
    <source>
        <dbReference type="ARBA" id="ARBA00022989"/>
    </source>
</evidence>
<dbReference type="InterPro" id="IPR043760">
    <property type="entry name" value="PycTM_dom"/>
</dbReference>
<keyword evidence="7 8" id="KW-0472">Membrane</keyword>
<organism evidence="10 11">
    <name type="scientific">Streptomyces flavidovirens</name>
    <dbReference type="NCBI Taxonomy" id="67298"/>
    <lineage>
        <taxon>Bacteria</taxon>
        <taxon>Bacillati</taxon>
        <taxon>Actinomycetota</taxon>
        <taxon>Actinomycetes</taxon>
        <taxon>Kitasatosporales</taxon>
        <taxon>Streptomycetaceae</taxon>
        <taxon>Streptomyces</taxon>
    </lineage>
</organism>
<keyword evidence="4" id="KW-0547">Nucleotide-binding</keyword>
<keyword evidence="3 8" id="KW-0812">Transmembrane</keyword>
<evidence type="ECO:0000256" key="1">
    <source>
        <dbReference type="ARBA" id="ARBA00004236"/>
    </source>
</evidence>
<evidence type="ECO:0000256" key="7">
    <source>
        <dbReference type="ARBA" id="ARBA00023136"/>
    </source>
</evidence>
<feature type="transmembrane region" description="Helical" evidence="8">
    <location>
        <begin position="33"/>
        <end position="51"/>
    </location>
</feature>
<proteinExistence type="predicted"/>
<evidence type="ECO:0000256" key="4">
    <source>
        <dbReference type="ARBA" id="ARBA00022741"/>
    </source>
</evidence>
<keyword evidence="5 8" id="KW-1133">Transmembrane helix</keyword>
<evidence type="ECO:0000259" key="9">
    <source>
        <dbReference type="Pfam" id="PF18967"/>
    </source>
</evidence>
<dbReference type="EMBL" id="JBIAPK010000013">
    <property type="protein sequence ID" value="MFF3343187.1"/>
    <property type="molecule type" value="Genomic_DNA"/>
</dbReference>
<keyword evidence="6" id="KW-0051">Antiviral defense</keyword>
<evidence type="ECO:0000256" key="3">
    <source>
        <dbReference type="ARBA" id="ARBA00022692"/>
    </source>
</evidence>
<keyword evidence="11" id="KW-1185">Reference proteome</keyword>
<feature type="transmembrane region" description="Helical" evidence="8">
    <location>
        <begin position="133"/>
        <end position="152"/>
    </location>
</feature>